<feature type="region of interest" description="Disordered" evidence="1">
    <location>
        <begin position="879"/>
        <end position="919"/>
    </location>
</feature>
<gene>
    <name evidence="2" type="ORF">CDL15_Pgr003343</name>
</gene>
<feature type="compositionally biased region" description="Basic and acidic residues" evidence="1">
    <location>
        <begin position="810"/>
        <end position="825"/>
    </location>
</feature>
<feature type="compositionally biased region" description="Basic and acidic residues" evidence="1">
    <location>
        <begin position="879"/>
        <end position="894"/>
    </location>
</feature>
<sequence>MDLGCLDLGCIPLSDKPSPDLAPDEGRGSPVPSPTAVITMSASSKAGKSKMMKETGQSTNCLSKVSSQIRKPPRRKTSPVNWFPRKKVDSYLERKIKMLQEMDGVNLTLDETLGDANPHYCRVLREKIAVREAAHKAMEARKAALVEASWCRILRAARIQTKEAEALLEKAEKTAIEAFEAATAVGVIMYDKPNCPQKPSKVELSSVEGGFTTHTVTASFETAFEVDREVAAAVKAALVRLANCPFFSSKVEFKELLHKIRQNPDEDDCHKEQLEASSECESESGSDFERASLSSYDPTDLNLITEKPVEGTKQRKSKRRQSFEKLNTEKIVNMMFERLKGLQENDISSLATIVATCGLNAALAEVESKKSHEPGASCEHTNNSRRMSSCGVGSGRNYYLKRFTKRSQTESELPSLDKFLVKHETKLEKEVREARDHKSNQARDEATVASNSSDISVHSELPDLEKFLVKHTSKLEREVLEAKASKTSTDVRKVVEQEVGEVLDNGSDMRRRNSEKGVPEVPSLDKVLLKHVSRLEREVLEARNRRTELVGKENMKSNLADGEVREGSVDKILVKPVHRLEKDKQQALSSGTNYEYQKHQKKQGRDGNCATDCESLDKVLVRHVSRLEREKMKIKPEDFLPKAKRNDSNKHSWEEEKDGLDHIFVRHKSRLEREKAASHLEPREDTKLSISRKAARENELQEAWGGMSLGNVMRSDSNMHSQEEEKDGLGHILLRHKSRLEREKAASHLEPREDTKLSISRKAARENELQEAWGGMSLGNVMRSDSNMHSQEEEKDGLGHILLRHKSRLEREKAASHPEPREETKLSISRKAAREKELQEAWGGMSLGNVMRSDSNMHSQEEEKDGLDHILLRHKLRLEREKAASHPEPREETKLSISRKAAREKELQEAWGGTSLGNAMRPHLSKLELDKAAWIKAEEEERRKALKGM</sequence>
<feature type="compositionally biased region" description="Basic and acidic residues" evidence="1">
    <location>
        <begin position="265"/>
        <end position="274"/>
    </location>
</feature>
<feature type="compositionally biased region" description="Polar residues" evidence="1">
    <location>
        <begin position="55"/>
        <end position="69"/>
    </location>
</feature>
<comment type="caution">
    <text evidence="2">The sequence shown here is derived from an EMBL/GenBank/DDBJ whole genome shotgun (WGS) entry which is preliminary data.</text>
</comment>
<dbReference type="AlphaFoldDB" id="A0A218X481"/>
<evidence type="ECO:0000256" key="1">
    <source>
        <dbReference type="SAM" id="MobiDB-lite"/>
    </source>
</evidence>
<feature type="region of interest" description="Disordered" evidence="1">
    <location>
        <begin position="431"/>
        <end position="454"/>
    </location>
</feature>
<feature type="region of interest" description="Disordered" evidence="1">
    <location>
        <begin position="583"/>
        <end position="608"/>
    </location>
</feature>
<dbReference type="PANTHER" id="PTHR36325">
    <property type="entry name" value="MYOSIN-2 HEAVY CHAIN-LIKE PROTEIN"/>
    <property type="match status" value="1"/>
</dbReference>
<evidence type="ECO:0008006" key="4">
    <source>
        <dbReference type="Google" id="ProtNLM"/>
    </source>
</evidence>
<feature type="region of interest" description="Disordered" evidence="1">
    <location>
        <begin position="810"/>
        <end position="830"/>
    </location>
</feature>
<feature type="compositionally biased region" description="Basic and acidic residues" evidence="1">
    <location>
        <begin position="431"/>
        <end position="446"/>
    </location>
</feature>
<protein>
    <recommendedName>
        <fullName evidence="4">Calponin homology domain-containing protein DDB_G0272472</fullName>
    </recommendedName>
</protein>
<reference evidence="3" key="1">
    <citation type="journal article" date="2017" name="Plant J.">
        <title>The pomegranate (Punica granatum L.) genome and the genomics of punicalagin biosynthesis.</title>
        <authorList>
            <person name="Qin G."/>
            <person name="Xu C."/>
            <person name="Ming R."/>
            <person name="Tang H."/>
            <person name="Guyot R."/>
            <person name="Kramer E.M."/>
            <person name="Hu Y."/>
            <person name="Yi X."/>
            <person name="Qi Y."/>
            <person name="Xu X."/>
            <person name="Gao Z."/>
            <person name="Pan H."/>
            <person name="Jian J."/>
            <person name="Tian Y."/>
            <person name="Yue Z."/>
            <person name="Xu Y."/>
        </authorList>
    </citation>
    <scope>NUCLEOTIDE SEQUENCE [LARGE SCALE GENOMIC DNA]</scope>
    <source>
        <strain evidence="3">cv. Dabenzi</strain>
    </source>
</reference>
<evidence type="ECO:0000313" key="2">
    <source>
        <dbReference type="EMBL" id="OWM79172.1"/>
    </source>
</evidence>
<organism evidence="2 3">
    <name type="scientific">Punica granatum</name>
    <name type="common">Pomegranate</name>
    <dbReference type="NCBI Taxonomy" id="22663"/>
    <lineage>
        <taxon>Eukaryota</taxon>
        <taxon>Viridiplantae</taxon>
        <taxon>Streptophyta</taxon>
        <taxon>Embryophyta</taxon>
        <taxon>Tracheophyta</taxon>
        <taxon>Spermatophyta</taxon>
        <taxon>Magnoliopsida</taxon>
        <taxon>eudicotyledons</taxon>
        <taxon>Gunneridae</taxon>
        <taxon>Pentapetalae</taxon>
        <taxon>rosids</taxon>
        <taxon>malvids</taxon>
        <taxon>Myrtales</taxon>
        <taxon>Lythraceae</taxon>
        <taxon>Punica</taxon>
    </lineage>
</organism>
<feature type="compositionally biased region" description="Polar residues" evidence="1">
    <location>
        <begin position="586"/>
        <end position="595"/>
    </location>
</feature>
<dbReference type="PANTHER" id="PTHR36325:SF1">
    <property type="entry name" value="MYOSIN-2 HEAVY CHAIN-LIKE PROTEIN"/>
    <property type="match status" value="1"/>
</dbReference>
<evidence type="ECO:0000313" key="3">
    <source>
        <dbReference type="Proteomes" id="UP000197138"/>
    </source>
</evidence>
<feature type="region of interest" description="Disordered" evidence="1">
    <location>
        <begin position="11"/>
        <end position="80"/>
    </location>
</feature>
<name>A0A218X481_PUNGR</name>
<proteinExistence type="predicted"/>
<dbReference type="EMBL" id="MTKT01002492">
    <property type="protein sequence ID" value="OWM79172.1"/>
    <property type="molecule type" value="Genomic_DNA"/>
</dbReference>
<accession>A0A218X481</accession>
<feature type="region of interest" description="Disordered" evidence="1">
    <location>
        <begin position="265"/>
        <end position="322"/>
    </location>
</feature>
<feature type="region of interest" description="Disordered" evidence="1">
    <location>
        <begin position="369"/>
        <end position="391"/>
    </location>
</feature>
<dbReference type="Proteomes" id="UP000197138">
    <property type="component" value="Unassembled WGS sequence"/>
</dbReference>